<evidence type="ECO:0000313" key="2">
    <source>
        <dbReference type="Proteomes" id="UP000468707"/>
    </source>
</evidence>
<organism evidence="1 2">
    <name type="scientific">Flagellimonas sediminis</name>
    <dbReference type="NCBI Taxonomy" id="2696468"/>
    <lineage>
        <taxon>Bacteria</taxon>
        <taxon>Pseudomonadati</taxon>
        <taxon>Bacteroidota</taxon>
        <taxon>Flavobacteriia</taxon>
        <taxon>Flavobacteriales</taxon>
        <taxon>Flavobacteriaceae</taxon>
        <taxon>Flagellimonas</taxon>
    </lineage>
</organism>
<accession>A0A6I5KXR2</accession>
<keyword evidence="2" id="KW-1185">Reference proteome</keyword>
<dbReference type="EMBL" id="JAAAMI010000009">
    <property type="protein sequence ID" value="NDV44735.1"/>
    <property type="molecule type" value="Genomic_DNA"/>
</dbReference>
<protein>
    <submittedName>
        <fullName evidence="1">Uncharacterized protein</fullName>
    </submittedName>
</protein>
<dbReference type="AlphaFoldDB" id="A0A6I5KXR2"/>
<name>A0A6I5KXR2_9FLAO</name>
<reference evidence="1 2" key="1">
    <citation type="submission" date="2020-01" db="EMBL/GenBank/DDBJ databases">
        <title>Muricauda sediminis sp.nov. 40Bstr401.</title>
        <authorList>
            <person name="Xue Z."/>
            <person name="Zhu S."/>
            <person name="Ren N."/>
            <person name="Chen T."/>
            <person name="Chen X."/>
            <person name="Chen J."/>
            <person name="Yang J."/>
        </authorList>
    </citation>
    <scope>NUCLEOTIDE SEQUENCE [LARGE SCALE GENOMIC DNA]</scope>
    <source>
        <strain evidence="1 2">40Bstr401</strain>
    </source>
</reference>
<sequence length="134" mass="15896">MVTLGKIGDLHKELQIWSSYLQFIDDEMLFIQRLLNSYVFEPRTPNLFERLEDFKREFALSKKEKNRLKKAILDHEKHLGGLVECTTDDCDAHYYQKHQAFKDAMTAYIESYLNLKNKVYSYAGSILKRKKPQD</sequence>
<dbReference type="RefSeq" id="WP_163636163.1">
    <property type="nucleotide sequence ID" value="NZ_JAAAMI010000009.1"/>
</dbReference>
<comment type="caution">
    <text evidence="1">The sequence shown here is derived from an EMBL/GenBank/DDBJ whole genome shotgun (WGS) entry which is preliminary data.</text>
</comment>
<dbReference type="Proteomes" id="UP000468707">
    <property type="component" value="Unassembled WGS sequence"/>
</dbReference>
<evidence type="ECO:0000313" key="1">
    <source>
        <dbReference type="EMBL" id="NDV44735.1"/>
    </source>
</evidence>
<gene>
    <name evidence="1" type="ORF">GTK07_15510</name>
</gene>
<proteinExistence type="predicted"/>